<gene>
    <name evidence="1" type="ORF">IAG43_30080</name>
</gene>
<protein>
    <submittedName>
        <fullName evidence="1">DUF1905 domain-containing protein</fullName>
    </submittedName>
</protein>
<dbReference type="InterPro" id="IPR015018">
    <property type="entry name" value="DUF1905"/>
</dbReference>
<dbReference type="SUPFAM" id="SSF141694">
    <property type="entry name" value="AF2212/PG0164-like"/>
    <property type="match status" value="1"/>
</dbReference>
<dbReference type="RefSeq" id="WP_187743810.1">
    <property type="nucleotide sequence ID" value="NZ_CP060825.1"/>
</dbReference>
<dbReference type="KEGG" id="sgj:IAG43_30080"/>
<dbReference type="Gene3D" id="2.40.30.100">
    <property type="entry name" value="AF2212/PG0164-like"/>
    <property type="match status" value="1"/>
</dbReference>
<dbReference type="Pfam" id="PF08922">
    <property type="entry name" value="DUF1905"/>
    <property type="match status" value="1"/>
</dbReference>
<dbReference type="InterPro" id="IPR037079">
    <property type="entry name" value="AF2212/PG0164-like_sf"/>
</dbReference>
<reference evidence="1 2" key="1">
    <citation type="submission" date="2020-08" db="EMBL/GenBank/DDBJ databases">
        <title>A novel species.</title>
        <authorList>
            <person name="Gao J."/>
        </authorList>
    </citation>
    <scope>NUCLEOTIDE SEQUENCE [LARGE SCALE GENOMIC DNA]</scope>
    <source>
        <strain evidence="1 2">CRPJ-33</strain>
    </source>
</reference>
<organism evidence="1 2">
    <name type="scientific">Streptomyces genisteinicus</name>
    <dbReference type="NCBI Taxonomy" id="2768068"/>
    <lineage>
        <taxon>Bacteria</taxon>
        <taxon>Bacillati</taxon>
        <taxon>Actinomycetota</taxon>
        <taxon>Actinomycetes</taxon>
        <taxon>Kitasatosporales</taxon>
        <taxon>Streptomycetaceae</taxon>
        <taxon>Streptomyces</taxon>
    </lineage>
</organism>
<dbReference type="EMBL" id="CP060825">
    <property type="protein sequence ID" value="QNP66754.1"/>
    <property type="molecule type" value="Genomic_DNA"/>
</dbReference>
<name>A0A7H0I1T8_9ACTN</name>
<proteinExistence type="predicted"/>
<sequence>MDVEFAGRLVEWRGPSPYYFVPLPAEQADEIREVAAAATYGWGVVPVEARIGGRAFTTSLFPRDGGYLLPVKSAVRRPQGLAAGDEVSVALTVRL</sequence>
<evidence type="ECO:0000313" key="1">
    <source>
        <dbReference type="EMBL" id="QNP66754.1"/>
    </source>
</evidence>
<dbReference type="AlphaFoldDB" id="A0A7H0I1T8"/>
<accession>A0A7H0I1T8</accession>
<dbReference type="Proteomes" id="UP000516230">
    <property type="component" value="Chromosome"/>
</dbReference>
<evidence type="ECO:0000313" key="2">
    <source>
        <dbReference type="Proteomes" id="UP000516230"/>
    </source>
</evidence>
<keyword evidence="2" id="KW-1185">Reference proteome</keyword>